<keyword evidence="1" id="KW-0560">Oxidoreductase</keyword>
<protein>
    <recommendedName>
        <fullName evidence="3">D-isomer specific 2-hydroxyacid dehydrogenase NAD-binding domain-containing protein</fullName>
    </recommendedName>
</protein>
<dbReference type="PANTHER" id="PTHR43333">
    <property type="entry name" value="2-HACID_DH_C DOMAIN-CONTAINING PROTEIN"/>
    <property type="match status" value="1"/>
</dbReference>
<name>A0ABM9CFN2_9BACL</name>
<reference evidence="4" key="1">
    <citation type="submission" date="2022-01" db="EMBL/GenBank/DDBJ databases">
        <authorList>
            <person name="Criscuolo A."/>
        </authorList>
    </citation>
    <scope>NUCLEOTIDE SEQUENCE</scope>
    <source>
        <strain evidence="4">CIP111891</strain>
    </source>
</reference>
<dbReference type="Proteomes" id="UP000838821">
    <property type="component" value="Unassembled WGS sequence"/>
</dbReference>
<keyword evidence="2" id="KW-0520">NAD</keyword>
<dbReference type="PANTHER" id="PTHR43333:SF1">
    <property type="entry name" value="D-ISOMER SPECIFIC 2-HYDROXYACID DEHYDROGENASE NAD-BINDING DOMAIN-CONTAINING PROTEIN"/>
    <property type="match status" value="1"/>
</dbReference>
<evidence type="ECO:0000313" key="5">
    <source>
        <dbReference type="Proteomes" id="UP000838821"/>
    </source>
</evidence>
<evidence type="ECO:0000256" key="2">
    <source>
        <dbReference type="ARBA" id="ARBA00023027"/>
    </source>
</evidence>
<proteinExistence type="predicted"/>
<evidence type="ECO:0000313" key="4">
    <source>
        <dbReference type="EMBL" id="CAH1211086.1"/>
    </source>
</evidence>
<organism evidence="4 5">
    <name type="scientific">Paenibacillus allorhizoplanae</name>
    <dbReference type="NCBI Taxonomy" id="2905648"/>
    <lineage>
        <taxon>Bacteria</taxon>
        <taxon>Bacillati</taxon>
        <taxon>Bacillota</taxon>
        <taxon>Bacilli</taxon>
        <taxon>Bacillales</taxon>
        <taxon>Paenibacillaceae</taxon>
        <taxon>Paenibacillus</taxon>
    </lineage>
</organism>
<dbReference type="InterPro" id="IPR006140">
    <property type="entry name" value="D-isomer_DH_NAD-bd"/>
</dbReference>
<sequence>MFEKEPLEEDSPLWQMDNVIMTPHNSGATVHYHERAMEIVFRNLQDYVQGRTPSRNLVNLEKQY</sequence>
<dbReference type="InterPro" id="IPR036291">
    <property type="entry name" value="NAD(P)-bd_dom_sf"/>
</dbReference>
<evidence type="ECO:0000256" key="1">
    <source>
        <dbReference type="ARBA" id="ARBA00023002"/>
    </source>
</evidence>
<comment type="caution">
    <text evidence="4">The sequence shown here is derived from an EMBL/GenBank/DDBJ whole genome shotgun (WGS) entry which is preliminary data.</text>
</comment>
<dbReference type="Gene3D" id="3.40.50.720">
    <property type="entry name" value="NAD(P)-binding Rossmann-like Domain"/>
    <property type="match status" value="2"/>
</dbReference>
<dbReference type="Pfam" id="PF02826">
    <property type="entry name" value="2-Hacid_dh_C"/>
    <property type="match status" value="1"/>
</dbReference>
<dbReference type="SUPFAM" id="SSF51735">
    <property type="entry name" value="NAD(P)-binding Rossmann-fold domains"/>
    <property type="match status" value="1"/>
</dbReference>
<keyword evidence="5" id="KW-1185">Reference proteome</keyword>
<evidence type="ECO:0000259" key="3">
    <source>
        <dbReference type="Pfam" id="PF02826"/>
    </source>
</evidence>
<gene>
    <name evidence="4" type="ORF">PAECIP111891_03681</name>
</gene>
<feature type="domain" description="D-isomer specific 2-hydroxyacid dehydrogenase NAD-binding" evidence="3">
    <location>
        <begin position="2"/>
        <end position="25"/>
    </location>
</feature>
<dbReference type="EMBL" id="CAKMMW010000010">
    <property type="protein sequence ID" value="CAH1211086.1"/>
    <property type="molecule type" value="Genomic_DNA"/>
</dbReference>
<accession>A0ABM9CFN2</accession>